<dbReference type="SUPFAM" id="SSF56436">
    <property type="entry name" value="C-type lectin-like"/>
    <property type="match status" value="1"/>
</dbReference>
<dbReference type="InterPro" id="IPR018378">
    <property type="entry name" value="C-type_lectin_CS"/>
</dbReference>
<dbReference type="InterPro" id="IPR001304">
    <property type="entry name" value="C-type_lectin-like"/>
</dbReference>
<organism evidence="3 4">
    <name type="scientific">Pinctada imbricata</name>
    <name type="common">Atlantic pearl-oyster</name>
    <name type="synonym">Pinctada martensii</name>
    <dbReference type="NCBI Taxonomy" id="66713"/>
    <lineage>
        <taxon>Eukaryota</taxon>
        <taxon>Metazoa</taxon>
        <taxon>Spiralia</taxon>
        <taxon>Lophotrochozoa</taxon>
        <taxon>Mollusca</taxon>
        <taxon>Bivalvia</taxon>
        <taxon>Autobranchia</taxon>
        <taxon>Pteriomorphia</taxon>
        <taxon>Pterioida</taxon>
        <taxon>Pterioidea</taxon>
        <taxon>Pteriidae</taxon>
        <taxon>Pinctada</taxon>
    </lineage>
</organism>
<dbReference type="PANTHER" id="PTHR22802:SF458">
    <property type="entry name" value="C-TYPE LECTIN DOMAIN-CONTAINING PROTEIN"/>
    <property type="match status" value="1"/>
</dbReference>
<proteinExistence type="predicted"/>
<protein>
    <recommendedName>
        <fullName evidence="2">C-type lectin domain-containing protein</fullName>
    </recommendedName>
</protein>
<dbReference type="EMBL" id="VSWD01000010">
    <property type="protein sequence ID" value="KAK3089455.1"/>
    <property type="molecule type" value="Genomic_DNA"/>
</dbReference>
<evidence type="ECO:0000259" key="2">
    <source>
        <dbReference type="PROSITE" id="PS50041"/>
    </source>
</evidence>
<dbReference type="PANTHER" id="PTHR22802">
    <property type="entry name" value="C-TYPE LECTIN SUPERFAMILY MEMBER"/>
    <property type="match status" value="1"/>
</dbReference>
<dbReference type="Proteomes" id="UP001186944">
    <property type="component" value="Unassembled WGS sequence"/>
</dbReference>
<reference evidence="3" key="1">
    <citation type="submission" date="2019-08" db="EMBL/GenBank/DDBJ databases">
        <title>The improved chromosome-level genome for the pearl oyster Pinctada fucata martensii using PacBio sequencing and Hi-C.</title>
        <authorList>
            <person name="Zheng Z."/>
        </authorList>
    </citation>
    <scope>NUCLEOTIDE SEQUENCE</scope>
    <source>
        <strain evidence="3">ZZ-2019</strain>
        <tissue evidence="3">Adductor muscle</tissue>
    </source>
</reference>
<name>A0AA89BNH3_PINIB</name>
<dbReference type="Pfam" id="PF00059">
    <property type="entry name" value="Lectin_C"/>
    <property type="match status" value="1"/>
</dbReference>
<accession>A0AA89BNH3</accession>
<dbReference type="PROSITE" id="PS50041">
    <property type="entry name" value="C_TYPE_LECTIN_2"/>
    <property type="match status" value="1"/>
</dbReference>
<dbReference type="InterPro" id="IPR016186">
    <property type="entry name" value="C-type_lectin-like/link_sf"/>
</dbReference>
<comment type="caution">
    <text evidence="3">The sequence shown here is derived from an EMBL/GenBank/DDBJ whole genome shotgun (WGS) entry which is preliminary data.</text>
</comment>
<keyword evidence="4" id="KW-1185">Reference proteome</keyword>
<dbReference type="InterPro" id="IPR016187">
    <property type="entry name" value="CTDL_fold"/>
</dbReference>
<evidence type="ECO:0000313" key="3">
    <source>
        <dbReference type="EMBL" id="KAK3089455.1"/>
    </source>
</evidence>
<dbReference type="PROSITE" id="PS00615">
    <property type="entry name" value="C_TYPE_LECTIN_1"/>
    <property type="match status" value="1"/>
</dbReference>
<dbReference type="CDD" id="cd00037">
    <property type="entry name" value="CLECT"/>
    <property type="match status" value="1"/>
</dbReference>
<dbReference type="InterPro" id="IPR003609">
    <property type="entry name" value="Pan_app"/>
</dbReference>
<evidence type="ECO:0000313" key="4">
    <source>
        <dbReference type="Proteomes" id="UP001186944"/>
    </source>
</evidence>
<gene>
    <name evidence="3" type="ORF">FSP39_003759</name>
</gene>
<dbReference type="Gene3D" id="3.10.100.10">
    <property type="entry name" value="Mannose-Binding Protein A, subunit A"/>
    <property type="match status" value="1"/>
</dbReference>
<sequence>MIECLVHNSIESLERKDKIIINQSVIKGYHQFKIKPLHSCNFSLPVEREYTNITDTHACLVWIPEKVPENKLNLVTDEKRYLTLKDIVGLPCGHVRRGLAPAFRIILDKGGQIMAEATQEPRPSFPPWPEQLESGGGIVIPFCIMVFGSKDKLWQMDTSNTGKVKLDEGFLELQTQSASLCAAKCTSIDICRSFYYSDITQTCIGHDRVPGIDEMTTDTDEYRMFYGVDRPDFCSNDFTFEAKVDMCYKIYELADSKTADDARSFCEGLSGHLVRIDTQERYDVIINDPNFDTVLPIPYYIDGFLSTGTDWFTYSNGRNVSLPYDQSLWMVHEPTKGPGDMCLSIYPSGPPFQWIDYGCSSSAYRFICELSLT</sequence>
<dbReference type="AlphaFoldDB" id="A0AA89BNH3"/>
<dbReference type="InterPro" id="IPR051004">
    <property type="entry name" value="DC-SIGN_domain-containing"/>
</dbReference>
<dbReference type="Pfam" id="PF00024">
    <property type="entry name" value="PAN_1"/>
    <property type="match status" value="1"/>
</dbReference>
<feature type="domain" description="C-type lectin" evidence="2">
    <location>
        <begin position="247"/>
        <end position="360"/>
    </location>
</feature>
<dbReference type="SUPFAM" id="SSF57414">
    <property type="entry name" value="Hairpin loop containing domain-like"/>
    <property type="match status" value="1"/>
</dbReference>
<evidence type="ECO:0000256" key="1">
    <source>
        <dbReference type="ARBA" id="ARBA00023157"/>
    </source>
</evidence>
<keyword evidence="1" id="KW-1015">Disulfide bond</keyword>
<dbReference type="SMART" id="SM00034">
    <property type="entry name" value="CLECT"/>
    <property type="match status" value="1"/>
</dbReference>